<name>A0ABZ3EWL7_9FIRM</name>
<dbReference type="Gene3D" id="2.60.40.1180">
    <property type="entry name" value="Golgi alpha-mannosidase II"/>
    <property type="match status" value="1"/>
</dbReference>
<evidence type="ECO:0000256" key="6">
    <source>
        <dbReference type="PIRNR" id="PIRNR001084"/>
    </source>
</evidence>
<evidence type="ECO:0000259" key="7">
    <source>
        <dbReference type="Pfam" id="PF02449"/>
    </source>
</evidence>
<dbReference type="Pfam" id="PF08532">
    <property type="entry name" value="Glyco_hydro_42M"/>
    <property type="match status" value="1"/>
</dbReference>
<dbReference type="Pfam" id="PF08533">
    <property type="entry name" value="Glyco_hydro_42C"/>
    <property type="match status" value="1"/>
</dbReference>
<dbReference type="Pfam" id="PF02449">
    <property type="entry name" value="Glyco_hydro_42"/>
    <property type="match status" value="1"/>
</dbReference>
<keyword evidence="5 6" id="KW-0326">Glycosidase</keyword>
<dbReference type="EC" id="3.2.1.23" evidence="3 6"/>
<dbReference type="InterPro" id="IPR003476">
    <property type="entry name" value="Glyco_hydro_42"/>
</dbReference>
<feature type="domain" description="Beta-galactosidase C-terminal" evidence="9">
    <location>
        <begin position="617"/>
        <end position="677"/>
    </location>
</feature>
<dbReference type="InterPro" id="IPR013738">
    <property type="entry name" value="Beta_galactosidase_Trimer"/>
</dbReference>
<dbReference type="PIRSF" id="PIRSF001084">
    <property type="entry name" value="B-galactosidase"/>
    <property type="match status" value="1"/>
</dbReference>
<dbReference type="PANTHER" id="PTHR36447:SF1">
    <property type="entry name" value="BETA-GALACTOSIDASE GANA"/>
    <property type="match status" value="1"/>
</dbReference>
<evidence type="ECO:0000259" key="8">
    <source>
        <dbReference type="Pfam" id="PF08532"/>
    </source>
</evidence>
<dbReference type="Gene3D" id="3.20.20.80">
    <property type="entry name" value="Glycosidases"/>
    <property type="match status" value="1"/>
</dbReference>
<protein>
    <recommendedName>
        <fullName evidence="3 6">Beta-galactosidase</fullName>
        <shortName evidence="6">Beta-gal</shortName>
        <ecNumber evidence="3 6">3.2.1.23</ecNumber>
    </recommendedName>
</protein>
<dbReference type="InterPro" id="IPR013780">
    <property type="entry name" value="Glyco_hydro_b"/>
</dbReference>
<evidence type="ECO:0000256" key="2">
    <source>
        <dbReference type="ARBA" id="ARBA00005940"/>
    </source>
</evidence>
<dbReference type="CDD" id="cd03143">
    <property type="entry name" value="A4_beta-galactosidase_middle_domain"/>
    <property type="match status" value="1"/>
</dbReference>
<comment type="catalytic activity">
    <reaction evidence="1 6">
        <text>Hydrolysis of terminal non-reducing beta-D-galactose residues in beta-D-galactosides.</text>
        <dbReference type="EC" id="3.2.1.23"/>
    </reaction>
</comment>
<dbReference type="EMBL" id="CP146256">
    <property type="protein sequence ID" value="XAH74657.1"/>
    <property type="molecule type" value="Genomic_DNA"/>
</dbReference>
<feature type="domain" description="Beta-galactosidase trimerisation" evidence="8">
    <location>
        <begin position="400"/>
        <end position="604"/>
    </location>
</feature>
<feature type="domain" description="Glycoside hydrolase family 42 N-terminal" evidence="7">
    <location>
        <begin position="15"/>
        <end position="389"/>
    </location>
</feature>
<dbReference type="InterPro" id="IPR013529">
    <property type="entry name" value="Glyco_hydro_42_N"/>
</dbReference>
<sequence>MIESSKVKKILYGGDYNPEQWPEDIWEEDMRMLRLASIDVVTLNVFNWAMLQPHEDVYDFGKLDRIMDMVRENGLKVCMATSTAVHPAWMARKYPDVLRTEHNGIRRKFGSRHNSCPNSPTYRKYSVLLAEKLAGRYKDYDNIVAWHVSNEYGGECYCENCEKAFRRWLTEKYGTVEELNRVWNMAFWGHTLYDFEDVVAPNMQSEEFLWDTVRTNFQGISLDYRRFMSDSMLSCYRMEYEVLKKYMPDVPITTNLMGFYKLLDYQKWGRYMDFVSWDNYPSFDTPVSESAMNHELMRGLKQGKPFALMEQTPGVSNWQSFCTLKRPGVMRLLSYQAIAHGSDTVMFFQMRRSIGACEKYHSAVIDHAGHENTRVFREVAKLGEELNKLGGQTLGTRTAAKAAIVMDWDNWWASGYSAGPSRLIDYKKEIFCYYRAFYENNIPVDIISVTDDLSIYRLVTAPLLYMCKEGFDEKVRSYVKDGGRFLTTYFSGYVEDHDLVITGGYPGKLRDILGIWVEESDAIPEGKHNSFLYKGETYPAEVLCDLLHLEGAEALSRYQEDFYAGMPALTSSHYGKGRSYYAATRSTPEFYRTFVKDICEEAEIPSLLQIPAGAADGIEISSRENETDKFLFILNHNDKAVNLTITLSAPSTDILTETTYLPGASITIQAKDVVILKSARECERGVKFPAQ</sequence>
<evidence type="ECO:0000256" key="1">
    <source>
        <dbReference type="ARBA" id="ARBA00001412"/>
    </source>
</evidence>
<keyword evidence="11" id="KW-1185">Reference proteome</keyword>
<organism evidence="10 11">
    <name type="scientific">Kineothrix sedimenti</name>
    <dbReference type="NCBI Taxonomy" id="3123317"/>
    <lineage>
        <taxon>Bacteria</taxon>
        <taxon>Bacillati</taxon>
        <taxon>Bacillota</taxon>
        <taxon>Clostridia</taxon>
        <taxon>Lachnospirales</taxon>
        <taxon>Lachnospiraceae</taxon>
        <taxon>Kineothrix</taxon>
    </lineage>
</organism>
<dbReference type="PANTHER" id="PTHR36447">
    <property type="entry name" value="BETA-GALACTOSIDASE GANA"/>
    <property type="match status" value="1"/>
</dbReference>
<dbReference type="InterPro" id="IPR029062">
    <property type="entry name" value="Class_I_gatase-like"/>
</dbReference>
<evidence type="ECO:0000256" key="5">
    <source>
        <dbReference type="ARBA" id="ARBA00023295"/>
    </source>
</evidence>
<accession>A0ABZ3EWL7</accession>
<dbReference type="InterPro" id="IPR013739">
    <property type="entry name" value="Beta_galactosidase_C"/>
</dbReference>
<dbReference type="Proteomes" id="UP001451571">
    <property type="component" value="Chromosome"/>
</dbReference>
<comment type="similarity">
    <text evidence="2 6">Belongs to the glycosyl hydrolase 42 family.</text>
</comment>
<dbReference type="SUPFAM" id="SSF51445">
    <property type="entry name" value="(Trans)glycosidases"/>
    <property type="match status" value="1"/>
</dbReference>
<evidence type="ECO:0000259" key="9">
    <source>
        <dbReference type="Pfam" id="PF08533"/>
    </source>
</evidence>
<keyword evidence="4 6" id="KW-0378">Hydrolase</keyword>
<dbReference type="RefSeq" id="WP_342758241.1">
    <property type="nucleotide sequence ID" value="NZ_CP146256.1"/>
</dbReference>
<evidence type="ECO:0000256" key="3">
    <source>
        <dbReference type="ARBA" id="ARBA00012756"/>
    </source>
</evidence>
<dbReference type="InterPro" id="IPR017853">
    <property type="entry name" value="GH"/>
</dbReference>
<reference evidence="10 11" key="1">
    <citation type="submission" date="2024-02" db="EMBL/GenBank/DDBJ databases">
        <title>Bacterial strain from lacustrine sediment.</title>
        <authorList>
            <person name="Petit C."/>
            <person name="Fadhlaoui K."/>
        </authorList>
    </citation>
    <scope>NUCLEOTIDE SEQUENCE [LARGE SCALE GENOMIC DNA]</scope>
    <source>
        <strain evidence="10 11">IPX-CK</strain>
    </source>
</reference>
<evidence type="ECO:0000313" key="11">
    <source>
        <dbReference type="Proteomes" id="UP001451571"/>
    </source>
</evidence>
<proteinExistence type="inferred from homology"/>
<dbReference type="Gene3D" id="3.40.50.880">
    <property type="match status" value="1"/>
</dbReference>
<evidence type="ECO:0000256" key="4">
    <source>
        <dbReference type="ARBA" id="ARBA00022801"/>
    </source>
</evidence>
<gene>
    <name evidence="10" type="ORF">V6984_02515</name>
</gene>
<dbReference type="SUPFAM" id="SSF52317">
    <property type="entry name" value="Class I glutamine amidotransferase-like"/>
    <property type="match status" value="1"/>
</dbReference>
<evidence type="ECO:0000313" key="10">
    <source>
        <dbReference type="EMBL" id="XAH74657.1"/>
    </source>
</evidence>